<dbReference type="EMBL" id="MU154652">
    <property type="protein sequence ID" value="KAF9490016.1"/>
    <property type="molecule type" value="Genomic_DNA"/>
</dbReference>
<reference evidence="1" key="1">
    <citation type="submission" date="2020-11" db="EMBL/GenBank/DDBJ databases">
        <authorList>
            <consortium name="DOE Joint Genome Institute"/>
            <person name="Ahrendt S."/>
            <person name="Riley R."/>
            <person name="Andreopoulos W."/>
            <person name="Labutti K."/>
            <person name="Pangilinan J."/>
            <person name="Ruiz-Duenas F.J."/>
            <person name="Barrasa J.M."/>
            <person name="Sanchez-Garcia M."/>
            <person name="Camarero S."/>
            <person name="Miyauchi S."/>
            <person name="Serrano A."/>
            <person name="Linde D."/>
            <person name="Babiker R."/>
            <person name="Drula E."/>
            <person name="Ayuso-Fernandez I."/>
            <person name="Pacheco R."/>
            <person name="Padilla G."/>
            <person name="Ferreira P."/>
            <person name="Barriuso J."/>
            <person name="Kellner H."/>
            <person name="Castanera R."/>
            <person name="Alfaro M."/>
            <person name="Ramirez L."/>
            <person name="Pisabarro A.G."/>
            <person name="Kuo A."/>
            <person name="Tritt A."/>
            <person name="Lipzen A."/>
            <person name="He G."/>
            <person name="Yan M."/>
            <person name="Ng V."/>
            <person name="Cullen D."/>
            <person name="Martin F."/>
            <person name="Rosso M.-N."/>
            <person name="Henrissat B."/>
            <person name="Hibbett D."/>
            <person name="Martinez A.T."/>
            <person name="Grigoriev I.V."/>
        </authorList>
    </citation>
    <scope>NUCLEOTIDE SEQUENCE</scope>
    <source>
        <strain evidence="1">ATCC 90797</strain>
    </source>
</reference>
<dbReference type="AlphaFoldDB" id="A0A9P5ZM20"/>
<evidence type="ECO:0000313" key="1">
    <source>
        <dbReference type="EMBL" id="KAF9490016.1"/>
    </source>
</evidence>
<evidence type="ECO:0000313" key="2">
    <source>
        <dbReference type="Proteomes" id="UP000807025"/>
    </source>
</evidence>
<feature type="non-terminal residue" evidence="1">
    <location>
        <position position="148"/>
    </location>
</feature>
<dbReference type="OrthoDB" id="3172935at2759"/>
<dbReference type="InterPro" id="IPR012337">
    <property type="entry name" value="RNaseH-like_sf"/>
</dbReference>
<dbReference type="Proteomes" id="UP000807025">
    <property type="component" value="Unassembled WGS sequence"/>
</dbReference>
<keyword evidence="2" id="KW-1185">Reference proteome</keyword>
<feature type="non-terminal residue" evidence="1">
    <location>
        <position position="1"/>
    </location>
</feature>
<sequence length="148" mass="16898">INLACQAVIGAMTDMNQATEDIPDFVPPIWVSSLQQQYFKQVPEALHNKNLQLLYDVETQSSSTLLMIDHALLLHEAIDRFLMKSDFAELQQHQLSTSEWEALKAFKCVLQVPHTFQQHLSGEKTPTLCDAIPAFKAMMRVWKSLQNE</sequence>
<dbReference type="SUPFAM" id="SSF53098">
    <property type="entry name" value="Ribonuclease H-like"/>
    <property type="match status" value="1"/>
</dbReference>
<organism evidence="1 2">
    <name type="scientific">Pleurotus eryngii</name>
    <name type="common">Boletus of the steppes</name>
    <dbReference type="NCBI Taxonomy" id="5323"/>
    <lineage>
        <taxon>Eukaryota</taxon>
        <taxon>Fungi</taxon>
        <taxon>Dikarya</taxon>
        <taxon>Basidiomycota</taxon>
        <taxon>Agaricomycotina</taxon>
        <taxon>Agaricomycetes</taxon>
        <taxon>Agaricomycetidae</taxon>
        <taxon>Agaricales</taxon>
        <taxon>Pleurotineae</taxon>
        <taxon>Pleurotaceae</taxon>
        <taxon>Pleurotus</taxon>
    </lineage>
</organism>
<comment type="caution">
    <text evidence="1">The sequence shown here is derived from an EMBL/GenBank/DDBJ whole genome shotgun (WGS) entry which is preliminary data.</text>
</comment>
<accession>A0A9P5ZM20</accession>
<name>A0A9P5ZM20_PLEER</name>
<proteinExistence type="predicted"/>
<protein>
    <submittedName>
        <fullName evidence="1">Uncharacterized protein</fullName>
    </submittedName>
</protein>
<gene>
    <name evidence="1" type="ORF">BDN71DRAFT_1369145</name>
</gene>